<dbReference type="SMART" id="SM00702">
    <property type="entry name" value="P4Hc"/>
    <property type="match status" value="1"/>
</dbReference>
<dbReference type="GO" id="GO:0031418">
    <property type="term" value="F:L-ascorbic acid binding"/>
    <property type="evidence" value="ECO:0007669"/>
    <property type="project" value="InterPro"/>
</dbReference>
<comment type="cofactor">
    <cofactor evidence="1">
        <name>L-ascorbate</name>
        <dbReference type="ChEBI" id="CHEBI:38290"/>
    </cofactor>
</comment>
<organism evidence="7 8">
    <name type="scientific">Thelonectria olida</name>
    <dbReference type="NCBI Taxonomy" id="1576542"/>
    <lineage>
        <taxon>Eukaryota</taxon>
        <taxon>Fungi</taxon>
        <taxon>Dikarya</taxon>
        <taxon>Ascomycota</taxon>
        <taxon>Pezizomycotina</taxon>
        <taxon>Sordariomycetes</taxon>
        <taxon>Hypocreomycetidae</taxon>
        <taxon>Hypocreales</taxon>
        <taxon>Nectriaceae</taxon>
        <taxon>Thelonectria</taxon>
    </lineage>
</organism>
<dbReference type="Pfam" id="PF13640">
    <property type="entry name" value="2OG-FeII_Oxy_3"/>
    <property type="match status" value="1"/>
</dbReference>
<feature type="domain" description="Fe2OG dioxygenase" evidence="6">
    <location>
        <begin position="155"/>
        <end position="263"/>
    </location>
</feature>
<proteinExistence type="predicted"/>
<keyword evidence="8" id="KW-1185">Reference proteome</keyword>
<evidence type="ECO:0000256" key="3">
    <source>
        <dbReference type="ARBA" id="ARBA00022964"/>
    </source>
</evidence>
<dbReference type="SUPFAM" id="SSF51197">
    <property type="entry name" value="Clavaminate synthase-like"/>
    <property type="match status" value="1"/>
</dbReference>
<gene>
    <name evidence="7" type="ORF">B0T10DRAFT_532870</name>
</gene>
<evidence type="ECO:0000256" key="1">
    <source>
        <dbReference type="ARBA" id="ARBA00001961"/>
    </source>
</evidence>
<dbReference type="EMBL" id="JAGPYM010000037">
    <property type="protein sequence ID" value="KAH6874755.1"/>
    <property type="molecule type" value="Genomic_DNA"/>
</dbReference>
<evidence type="ECO:0000313" key="8">
    <source>
        <dbReference type="Proteomes" id="UP000777438"/>
    </source>
</evidence>
<dbReference type="InterPro" id="IPR044862">
    <property type="entry name" value="Pro_4_hyd_alph_FE2OG_OXY"/>
</dbReference>
<evidence type="ECO:0000259" key="6">
    <source>
        <dbReference type="PROSITE" id="PS51471"/>
    </source>
</evidence>
<sequence>MSHHPSTETPVQVTYTHNDVPIPDAFLTTPPKAPITSTPIDWLSSPLPEYDGSFAVVLENVLSPDECSQLIALAEASVPREDGASAWRPALVSLGPGLEAAAPGYRESDRIIWNQQTLVDRLWERCAQADGLREQLAEVEPYHKLRGGKWLFRRPNERMRFLKYSPGQYFKPHCDGPYWYEDGDKEFQTFYTLHLYLNDSASHDAKSDLEGGATAFLNRKRDKHLDVNPKAGSVLIFQHKGLLHEGSTVIKGTKYTMRTDILYEWVPNMEEPKQAE</sequence>
<dbReference type="InterPro" id="IPR006620">
    <property type="entry name" value="Pro_4_hyd_alph"/>
</dbReference>
<evidence type="ECO:0000256" key="2">
    <source>
        <dbReference type="ARBA" id="ARBA00022723"/>
    </source>
</evidence>
<dbReference type="PANTHER" id="PTHR10869">
    <property type="entry name" value="PROLYL 4-HYDROXYLASE ALPHA SUBUNIT"/>
    <property type="match status" value="1"/>
</dbReference>
<keyword evidence="4" id="KW-0560">Oxidoreductase</keyword>
<dbReference type="OrthoDB" id="69177at2759"/>
<dbReference type="AlphaFoldDB" id="A0A9P8VSD5"/>
<name>A0A9P8VSD5_9HYPO</name>
<dbReference type="PROSITE" id="PS51471">
    <property type="entry name" value="FE2OG_OXY"/>
    <property type="match status" value="1"/>
</dbReference>
<dbReference type="InterPro" id="IPR045054">
    <property type="entry name" value="P4HA-like"/>
</dbReference>
<reference evidence="7 8" key="1">
    <citation type="journal article" date="2021" name="Nat. Commun.">
        <title>Genetic determinants of endophytism in the Arabidopsis root mycobiome.</title>
        <authorList>
            <person name="Mesny F."/>
            <person name="Miyauchi S."/>
            <person name="Thiergart T."/>
            <person name="Pickel B."/>
            <person name="Atanasova L."/>
            <person name="Karlsson M."/>
            <person name="Huettel B."/>
            <person name="Barry K.W."/>
            <person name="Haridas S."/>
            <person name="Chen C."/>
            <person name="Bauer D."/>
            <person name="Andreopoulos W."/>
            <person name="Pangilinan J."/>
            <person name="LaButti K."/>
            <person name="Riley R."/>
            <person name="Lipzen A."/>
            <person name="Clum A."/>
            <person name="Drula E."/>
            <person name="Henrissat B."/>
            <person name="Kohler A."/>
            <person name="Grigoriev I.V."/>
            <person name="Martin F.M."/>
            <person name="Hacquard S."/>
        </authorList>
    </citation>
    <scope>NUCLEOTIDE SEQUENCE [LARGE SCALE GENOMIC DNA]</scope>
    <source>
        <strain evidence="7 8">MPI-CAGE-CH-0241</strain>
    </source>
</reference>
<dbReference type="GO" id="GO:0005506">
    <property type="term" value="F:iron ion binding"/>
    <property type="evidence" value="ECO:0007669"/>
    <property type="project" value="InterPro"/>
</dbReference>
<dbReference type="Proteomes" id="UP000777438">
    <property type="component" value="Unassembled WGS sequence"/>
</dbReference>
<dbReference type="Gene3D" id="2.60.120.620">
    <property type="entry name" value="q2cbj1_9rhob like domain"/>
    <property type="match status" value="1"/>
</dbReference>
<accession>A0A9P8VSD5</accession>
<keyword evidence="5" id="KW-0408">Iron</keyword>
<evidence type="ECO:0000256" key="5">
    <source>
        <dbReference type="ARBA" id="ARBA00023004"/>
    </source>
</evidence>
<dbReference type="GO" id="GO:0004656">
    <property type="term" value="F:procollagen-proline 4-dioxygenase activity"/>
    <property type="evidence" value="ECO:0007669"/>
    <property type="project" value="TreeGrafter"/>
</dbReference>
<evidence type="ECO:0000256" key="4">
    <source>
        <dbReference type="ARBA" id="ARBA00023002"/>
    </source>
</evidence>
<keyword evidence="3" id="KW-0223">Dioxygenase</keyword>
<dbReference type="InterPro" id="IPR005123">
    <property type="entry name" value="Oxoglu/Fe-dep_dioxygenase_dom"/>
</dbReference>
<keyword evidence="2" id="KW-0479">Metal-binding</keyword>
<dbReference type="PANTHER" id="PTHR10869:SF241">
    <property type="entry name" value="FE2OG DIOXYGENASE DOMAIN-CONTAINING PROTEIN"/>
    <property type="match status" value="1"/>
</dbReference>
<dbReference type="GO" id="GO:0005783">
    <property type="term" value="C:endoplasmic reticulum"/>
    <property type="evidence" value="ECO:0007669"/>
    <property type="project" value="TreeGrafter"/>
</dbReference>
<evidence type="ECO:0000313" key="7">
    <source>
        <dbReference type="EMBL" id="KAH6874755.1"/>
    </source>
</evidence>
<protein>
    <recommendedName>
        <fullName evidence="6">Fe2OG dioxygenase domain-containing protein</fullName>
    </recommendedName>
</protein>
<comment type="caution">
    <text evidence="7">The sequence shown here is derived from an EMBL/GenBank/DDBJ whole genome shotgun (WGS) entry which is preliminary data.</text>
</comment>